<evidence type="ECO:0000256" key="3">
    <source>
        <dbReference type="ARBA" id="ARBA00004504"/>
    </source>
</evidence>
<evidence type="ECO:0000256" key="11">
    <source>
        <dbReference type="ARBA" id="ARBA00069216"/>
    </source>
</evidence>
<evidence type="ECO:0000256" key="1">
    <source>
        <dbReference type="ARBA" id="ARBA00004123"/>
    </source>
</evidence>
<dbReference type="Ensembl" id="ENSPTRT00000029628.4">
    <property type="protein sequence ID" value="ENSPTRP00000027340.4"/>
    <property type="gene ID" value="ENSPTRG00000015867.5"/>
</dbReference>
<dbReference type="GO" id="GO:0006364">
    <property type="term" value="P:rRNA processing"/>
    <property type="evidence" value="ECO:0000318"/>
    <property type="project" value="GO_Central"/>
</dbReference>
<dbReference type="GO" id="GO:0140416">
    <property type="term" value="F:transcription regulator inhibitor activity"/>
    <property type="evidence" value="ECO:0007669"/>
    <property type="project" value="Ensembl"/>
</dbReference>
<comment type="subunit">
    <text evidence="10">Interacts with PRMT5; this interaction is direct. Interacts with GNL2 and RPL23A. Interacts with nucleolin/NCL; this interaction is direct. Interacts with phosphorylated IRF3; this interaction impairs IRF3 DNA-binding activity.</text>
</comment>
<accession>H2QP56</accession>
<keyword evidence="9" id="KW-0539">Nucleus</keyword>
<dbReference type="Gene3D" id="1.10.10.2100">
    <property type="match status" value="1"/>
</dbReference>
<dbReference type="GO" id="GO:0042802">
    <property type="term" value="F:identical protein binding"/>
    <property type="evidence" value="ECO:0007669"/>
    <property type="project" value="Ensembl"/>
</dbReference>
<reference evidence="17" key="3">
    <citation type="submission" date="2025-09" db="UniProtKB">
        <authorList>
            <consortium name="Ensembl"/>
        </authorList>
    </citation>
    <scope>IDENTIFICATION</scope>
</reference>
<keyword evidence="8" id="KW-0175">Coiled coil</keyword>
<evidence type="ECO:0000313" key="17">
    <source>
        <dbReference type="Ensembl" id="ENSPTRP00000027340.4"/>
    </source>
</evidence>
<dbReference type="Pfam" id="PF08790">
    <property type="entry name" value="zf-LYAR"/>
    <property type="match status" value="1"/>
</dbReference>
<keyword evidence="7" id="KW-0862">Zinc</keyword>
<evidence type="ECO:0000256" key="6">
    <source>
        <dbReference type="ARBA" id="ARBA00022771"/>
    </source>
</evidence>
<dbReference type="PaxDb" id="9598-ENSPTRP00000027340"/>
<dbReference type="GO" id="GO:0008270">
    <property type="term" value="F:zinc ion binding"/>
    <property type="evidence" value="ECO:0007669"/>
    <property type="project" value="UniProtKB-KW"/>
</dbReference>
<dbReference type="GO" id="GO:0001750">
    <property type="term" value="C:photoreceptor outer segment"/>
    <property type="evidence" value="ECO:0007669"/>
    <property type="project" value="UniProtKB-SubCell"/>
</dbReference>
<evidence type="ECO:0000256" key="9">
    <source>
        <dbReference type="ARBA" id="ARBA00023242"/>
    </source>
</evidence>
<dbReference type="GO" id="GO:0045824">
    <property type="term" value="P:negative regulation of innate immune response"/>
    <property type="evidence" value="ECO:0007669"/>
    <property type="project" value="Ensembl"/>
</dbReference>
<feature type="domain" description="Cell growth-regulating nucleolar protein-like winged helix" evidence="16">
    <location>
        <begin position="332"/>
        <end position="404"/>
    </location>
</feature>
<dbReference type="GO" id="GO:0000122">
    <property type="term" value="P:negative regulation of transcription by RNA polymerase II"/>
    <property type="evidence" value="ECO:0000318"/>
    <property type="project" value="GO_Central"/>
</dbReference>
<dbReference type="InParanoid" id="H2QP56"/>
<keyword evidence="18" id="KW-1185">Reference proteome</keyword>
<dbReference type="GO" id="GO:0140297">
    <property type="term" value="F:DNA-binding transcription factor binding"/>
    <property type="evidence" value="ECO:0007669"/>
    <property type="project" value="Ensembl"/>
</dbReference>
<evidence type="ECO:0000256" key="4">
    <source>
        <dbReference type="ARBA" id="ARBA00022723"/>
    </source>
</evidence>
<dbReference type="GO" id="GO:0003677">
    <property type="term" value="F:DNA binding"/>
    <property type="evidence" value="ECO:0000318"/>
    <property type="project" value="GO_Central"/>
</dbReference>
<dbReference type="GO" id="GO:0005737">
    <property type="term" value="C:cytoplasm"/>
    <property type="evidence" value="ECO:0007669"/>
    <property type="project" value="UniProtKB-SubCell"/>
</dbReference>
<evidence type="ECO:0000256" key="2">
    <source>
        <dbReference type="ARBA" id="ARBA00004496"/>
    </source>
</evidence>
<feature type="compositionally biased region" description="Basic and acidic residues" evidence="13">
    <location>
        <begin position="281"/>
        <end position="295"/>
    </location>
</feature>
<gene>
    <name evidence="17 19" type="primary">LYAR</name>
</gene>
<dbReference type="PANTHER" id="PTHR13100">
    <property type="entry name" value="CELL GROWTH-REGULATING NUCLEOLAR PROTEIN LYAR"/>
    <property type="match status" value="1"/>
</dbReference>
<evidence type="ECO:0000256" key="10">
    <source>
        <dbReference type="ARBA" id="ARBA00063961"/>
    </source>
</evidence>
<dbReference type="eggNOG" id="KOG2186">
    <property type="taxonomic scope" value="Eukaryota"/>
</dbReference>
<dbReference type="FunCoup" id="H2QP56">
    <property type="interactions" value="1934"/>
</dbReference>
<dbReference type="GeneTree" id="ENSGT00390000003477"/>
<sequence>MIIVFFSLGQDLKPVLDREYLAIYLKMVFFTCNACGESVKKIQVEKHVSVCRNCECLSCIDCGKDFWGDDYKNHVKCISEDQKYGGKGYEGKTHKGDIKQQAWIQKISELIKRPNVSPKVRELLEQISAFDNVPRKKAKFQNWMKNSLKVHNESILDQVWNIFSEASNSEPVNKEQDQQPLHPVANPHAEISTKVPASKVKDAMEQQGEVKKNKRERKEERQKKRKREKKEVKLENHQENSRNPKPKKREKGQEADLEAAGEEVPEADGSAGKRSKKKQQHKDSASEEEAHVDAGRRKRRHSEVETDSKKKKMKLPEHPEGGEPEDDEAPAKGKFNWKGTIKAILKQAPDNEITIKKLRKKVLAQYYTVTDEHHRSEEELLVIFNKKISKNPTFKLLKDRVKLVK</sequence>
<dbReference type="FunFam" id="1.10.10.2100:FF:000002">
    <property type="entry name" value="cell growth-regulating nucleolar protein-like"/>
    <property type="match status" value="1"/>
</dbReference>
<dbReference type="GO" id="GO:0005730">
    <property type="term" value="C:nucleolus"/>
    <property type="evidence" value="ECO:0000318"/>
    <property type="project" value="GO_Central"/>
</dbReference>
<evidence type="ECO:0000256" key="5">
    <source>
        <dbReference type="ARBA" id="ARBA00022737"/>
    </source>
</evidence>
<dbReference type="InterPro" id="IPR014898">
    <property type="entry name" value="Znf_C2H2_LYAR"/>
</dbReference>
<evidence type="ECO:0000256" key="8">
    <source>
        <dbReference type="ARBA" id="ARBA00023054"/>
    </source>
</evidence>
<dbReference type="GO" id="GO:0005654">
    <property type="term" value="C:nucleoplasm"/>
    <property type="evidence" value="ECO:0007669"/>
    <property type="project" value="Ensembl"/>
</dbReference>
<evidence type="ECO:0000256" key="7">
    <source>
        <dbReference type="ARBA" id="ARBA00022833"/>
    </source>
</evidence>
<keyword evidence="4" id="KW-0479">Metal-binding</keyword>
<organism evidence="17 18">
    <name type="scientific">Pan troglodytes</name>
    <name type="common">Chimpanzee</name>
    <dbReference type="NCBI Taxonomy" id="9598"/>
    <lineage>
        <taxon>Eukaryota</taxon>
        <taxon>Metazoa</taxon>
        <taxon>Chordata</taxon>
        <taxon>Craniata</taxon>
        <taxon>Vertebrata</taxon>
        <taxon>Euteleostomi</taxon>
        <taxon>Mammalia</taxon>
        <taxon>Eutheria</taxon>
        <taxon>Euarchontoglires</taxon>
        <taxon>Primates</taxon>
        <taxon>Haplorrhini</taxon>
        <taxon>Catarrhini</taxon>
        <taxon>Hominidae</taxon>
        <taxon>Pan</taxon>
    </lineage>
</organism>
<proteinExistence type="predicted"/>
<dbReference type="InterPro" id="IPR036236">
    <property type="entry name" value="Znf_C2H2_sf"/>
</dbReference>
<dbReference type="InterPro" id="IPR039999">
    <property type="entry name" value="LYAR"/>
</dbReference>
<evidence type="ECO:0000256" key="13">
    <source>
        <dbReference type="SAM" id="MobiDB-lite"/>
    </source>
</evidence>
<feature type="region of interest" description="Disordered" evidence="13">
    <location>
        <begin position="168"/>
        <end position="333"/>
    </location>
</feature>
<evidence type="ECO:0000259" key="15">
    <source>
        <dbReference type="Pfam" id="PF17848"/>
    </source>
</evidence>
<evidence type="ECO:0000256" key="12">
    <source>
        <dbReference type="PROSITE-ProRule" id="PRU01145"/>
    </source>
</evidence>
<dbReference type="SUPFAM" id="SSF57667">
    <property type="entry name" value="beta-beta-alpha zinc fingers"/>
    <property type="match status" value="2"/>
</dbReference>
<dbReference type="InterPro" id="IPR041010">
    <property type="entry name" value="Znf-ACC"/>
</dbReference>
<evidence type="ECO:0000313" key="18">
    <source>
        <dbReference type="Proteomes" id="UP000002277"/>
    </source>
</evidence>
<reference evidence="17 18" key="1">
    <citation type="journal article" date="2005" name="Nature">
        <title>Initial sequence of the chimpanzee genome and comparison with the human genome.</title>
        <authorList>
            <consortium name="Chimpanzee sequencing and analysis consortium"/>
        </authorList>
    </citation>
    <scope>NUCLEOTIDE SEQUENCE [LARGE SCALE GENOMIC DNA]</scope>
</reference>
<dbReference type="HOGENOM" id="CLU_057137_0_0_1"/>
<feature type="compositionally biased region" description="Acidic residues" evidence="13">
    <location>
        <begin position="255"/>
        <end position="266"/>
    </location>
</feature>
<dbReference type="PANTHER" id="PTHR13100:SF10">
    <property type="entry name" value="CELL GROWTH-REGULATING NUCLEOLAR PROTEIN"/>
    <property type="match status" value="1"/>
</dbReference>
<keyword evidence="6 12" id="KW-0863">Zinc-finger</keyword>
<feature type="compositionally biased region" description="Basic and acidic residues" evidence="13">
    <location>
        <begin position="302"/>
        <end position="321"/>
    </location>
</feature>
<reference evidence="17" key="2">
    <citation type="submission" date="2025-08" db="UniProtKB">
        <authorList>
            <consortium name="Ensembl"/>
        </authorList>
    </citation>
    <scope>IDENTIFICATION</scope>
</reference>
<dbReference type="AlphaFoldDB" id="H2QP56"/>
<keyword evidence="5" id="KW-0677">Repeat</keyword>
<feature type="compositionally biased region" description="Basic and acidic residues" evidence="13">
    <location>
        <begin position="199"/>
        <end position="222"/>
    </location>
</feature>
<dbReference type="Bgee" id="ENSPTRG00000015867">
    <property type="expression patterns" value="Expressed in testis and 21 other cell types or tissues"/>
</dbReference>
<dbReference type="FunFam" id="3.30.1490.490:FF:000001">
    <property type="entry name" value="cell growth-regulating nucleolar protein-like"/>
    <property type="match status" value="1"/>
</dbReference>
<evidence type="ECO:0000313" key="19">
    <source>
        <dbReference type="VGNC" id="VGNC:631"/>
    </source>
</evidence>
<dbReference type="Pfam" id="PF25879">
    <property type="entry name" value="WHD_LYAR"/>
    <property type="match status" value="1"/>
</dbReference>
<dbReference type="GO" id="GO:0050766">
    <property type="term" value="P:positive regulation of phagocytosis"/>
    <property type="evidence" value="ECO:0007669"/>
    <property type="project" value="Ensembl"/>
</dbReference>
<name>H2QP56_PANTR</name>
<dbReference type="InterPro" id="IPR058719">
    <property type="entry name" value="WHD_LYAR"/>
</dbReference>
<dbReference type="Pfam" id="PF17848">
    <property type="entry name" value="Zn_ribbon_ACC"/>
    <property type="match status" value="1"/>
</dbReference>
<dbReference type="GO" id="GO:0048821">
    <property type="term" value="P:erythrocyte development"/>
    <property type="evidence" value="ECO:0007669"/>
    <property type="project" value="Ensembl"/>
</dbReference>
<dbReference type="OMA" id="QNWIKNS"/>
<dbReference type="EMBL" id="AACZ04043760">
    <property type="status" value="NOT_ANNOTATED_CDS"/>
    <property type="molecule type" value="Genomic_DNA"/>
</dbReference>
<evidence type="ECO:0000259" key="16">
    <source>
        <dbReference type="Pfam" id="PF25879"/>
    </source>
</evidence>
<comment type="subcellular location">
    <subcellularLocation>
        <location evidence="3">Cell projection</location>
        <location evidence="3">Cilium</location>
        <location evidence="3">Photoreceptor outer segment</location>
    </subcellularLocation>
    <subcellularLocation>
        <location evidence="2">Cytoplasm</location>
    </subcellularLocation>
    <subcellularLocation>
        <location evidence="1">Nucleus</location>
    </subcellularLocation>
</comment>
<protein>
    <recommendedName>
        <fullName evidence="11">Cell growth-regulating nucleolar protein</fullName>
    </recommendedName>
</protein>
<dbReference type="GO" id="GO:0045943">
    <property type="term" value="P:positive regulation of transcription by RNA polymerase I"/>
    <property type="evidence" value="ECO:0007669"/>
    <property type="project" value="Ensembl"/>
</dbReference>
<feature type="compositionally biased region" description="Basic and acidic residues" evidence="13">
    <location>
        <begin position="229"/>
        <end position="242"/>
    </location>
</feature>
<dbReference type="Proteomes" id="UP000002277">
    <property type="component" value="Chromosome 4"/>
</dbReference>
<evidence type="ECO:0000259" key="14">
    <source>
        <dbReference type="Pfam" id="PF08790"/>
    </source>
</evidence>
<dbReference type="VGNC" id="VGNC:631">
    <property type="gene designation" value="LYAR"/>
</dbReference>
<feature type="domain" description="Zinc finger C2H2 LYAR-type" evidence="14">
    <location>
        <begin position="57"/>
        <end position="84"/>
    </location>
</feature>
<dbReference type="Gene3D" id="3.30.1490.490">
    <property type="match status" value="1"/>
</dbReference>
<feature type="domain" description="Acetyl-coA carboxylase zinc finger" evidence="15">
    <location>
        <begin position="29"/>
        <end position="54"/>
    </location>
</feature>
<dbReference type="PROSITE" id="PS51804">
    <property type="entry name" value="ZF_C2HC_LYAR"/>
    <property type="match status" value="2"/>
</dbReference>